<keyword evidence="2" id="KW-1185">Reference proteome</keyword>
<evidence type="ECO:0000313" key="1">
    <source>
        <dbReference type="EMBL" id="EXF84724.1"/>
    </source>
</evidence>
<dbReference type="HOGENOM" id="CLU_2291478_0_0_1"/>
<comment type="caution">
    <text evidence="1">The sequence shown here is derived from an EMBL/GenBank/DDBJ whole genome shotgun (WGS) entry which is preliminary data.</text>
</comment>
<dbReference type="AlphaFoldDB" id="A0A010S274"/>
<reference evidence="1 2" key="1">
    <citation type="submission" date="2014-02" db="EMBL/GenBank/DDBJ databases">
        <title>The genome sequence of Colletotrichum fioriniae PJ7.</title>
        <authorList>
            <person name="Baroncelli R."/>
            <person name="Thon M.R."/>
        </authorList>
    </citation>
    <scope>NUCLEOTIDE SEQUENCE [LARGE SCALE GENOMIC DNA]</scope>
    <source>
        <strain evidence="1 2">PJ7</strain>
    </source>
</reference>
<gene>
    <name evidence="1" type="ORF">CFIO01_07465</name>
</gene>
<protein>
    <submittedName>
        <fullName evidence="1">Uncharacterized protein</fullName>
    </submittedName>
</protein>
<name>A0A010S274_9PEZI</name>
<proteinExistence type="predicted"/>
<dbReference type="EMBL" id="JARH01000148">
    <property type="protein sequence ID" value="EXF84724.1"/>
    <property type="molecule type" value="Genomic_DNA"/>
</dbReference>
<dbReference type="KEGG" id="cfj:CFIO01_07465"/>
<dbReference type="Proteomes" id="UP000020467">
    <property type="component" value="Unassembled WGS sequence"/>
</dbReference>
<sequence>MFGFWDFTAQTRTAVCQGGTTAPLAGRLRLNANLSISPYLNIVNPAVRVAVNIPYLTPYTSTVSSLLPSFAGSGLGTTGALAAGLFSTSGPAGTHGRIGHP</sequence>
<evidence type="ECO:0000313" key="2">
    <source>
        <dbReference type="Proteomes" id="UP000020467"/>
    </source>
</evidence>
<organism evidence="1 2">
    <name type="scientific">Colletotrichum fioriniae PJ7</name>
    <dbReference type="NCBI Taxonomy" id="1445577"/>
    <lineage>
        <taxon>Eukaryota</taxon>
        <taxon>Fungi</taxon>
        <taxon>Dikarya</taxon>
        <taxon>Ascomycota</taxon>
        <taxon>Pezizomycotina</taxon>
        <taxon>Sordariomycetes</taxon>
        <taxon>Hypocreomycetidae</taxon>
        <taxon>Glomerellales</taxon>
        <taxon>Glomerellaceae</taxon>
        <taxon>Colletotrichum</taxon>
        <taxon>Colletotrichum acutatum species complex</taxon>
    </lineage>
</organism>
<accession>A0A010S274</accession>